<evidence type="ECO:0000313" key="9">
    <source>
        <dbReference type="Proteomes" id="UP000008385"/>
    </source>
</evidence>
<comment type="similarity">
    <text evidence="1">Belongs to the CcdB toxin family.</text>
</comment>
<dbReference type="Proteomes" id="UP000008385">
    <property type="component" value="Chromosome"/>
</dbReference>
<keyword evidence="4" id="KW-0805">Transcription regulation</keyword>
<sequence length="106" mass="11663">MAQFDVFRNPSVAQAQGFPYFVVIQSDQLDHLPTRLVMPLQRLSATPPANVPRRLALTVEVEGERFFLASHQCAPWPARLLKKPVANVTAQADALRDALDAVISGV</sequence>
<dbReference type="OrthoDB" id="9813510at2"/>
<gene>
    <name evidence="8" type="ordered locus">Rta_31140</name>
</gene>
<dbReference type="GO" id="GO:0006276">
    <property type="term" value="P:plasmid maintenance"/>
    <property type="evidence" value="ECO:0007669"/>
    <property type="project" value="InterPro"/>
</dbReference>
<dbReference type="EMBL" id="CP000245">
    <property type="protein sequence ID" value="AEG94224.1"/>
    <property type="molecule type" value="Genomic_DNA"/>
</dbReference>
<dbReference type="SUPFAM" id="SSF50118">
    <property type="entry name" value="Cell growth inhibitor/plasmid maintenance toxic component"/>
    <property type="match status" value="1"/>
</dbReference>
<protein>
    <recommendedName>
        <fullName evidence="2">Toxin CcdB</fullName>
    </recommendedName>
    <alternativeName>
        <fullName evidence="7">Cytotoxic protein CcdB</fullName>
    </alternativeName>
    <alternativeName>
        <fullName evidence="6">Protein LetD</fullName>
    </alternativeName>
</protein>
<keyword evidence="3" id="KW-0678">Repressor</keyword>
<accession>F5XWT0</accession>
<name>F5XWT0_RAMTT</name>
<dbReference type="Pfam" id="PF01845">
    <property type="entry name" value="CcdB"/>
    <property type="match status" value="1"/>
</dbReference>
<dbReference type="eggNOG" id="ENOG5032YCB">
    <property type="taxonomic scope" value="Bacteria"/>
</dbReference>
<dbReference type="HOGENOM" id="CLU_158043_1_1_4"/>
<evidence type="ECO:0000256" key="2">
    <source>
        <dbReference type="ARBA" id="ARBA00015075"/>
    </source>
</evidence>
<keyword evidence="5" id="KW-0804">Transcription</keyword>
<dbReference type="RefSeq" id="WP_013902455.1">
    <property type="nucleotide sequence ID" value="NC_015677.1"/>
</dbReference>
<evidence type="ECO:0000256" key="5">
    <source>
        <dbReference type="ARBA" id="ARBA00023163"/>
    </source>
</evidence>
<dbReference type="InterPro" id="IPR002712">
    <property type="entry name" value="CcdB"/>
</dbReference>
<evidence type="ECO:0000256" key="4">
    <source>
        <dbReference type="ARBA" id="ARBA00023015"/>
    </source>
</evidence>
<proteinExistence type="inferred from homology"/>
<reference evidence="9" key="1">
    <citation type="submission" date="2006-01" db="EMBL/GenBank/DDBJ databases">
        <title>Genome of the cyst-dividing bacterium Ramlibacter tataouinensis.</title>
        <authorList>
            <person name="Barakat M."/>
            <person name="Ortet P."/>
            <person name="De Luca G."/>
            <person name="Jourlin-Castelli C."/>
            <person name="Ansaldi M."/>
            <person name="Py B."/>
            <person name="Fichant G."/>
            <person name="Coutinho P."/>
            <person name="Voulhoux R."/>
            <person name="Bastien O."/>
            <person name="Roy S."/>
            <person name="Marechal E."/>
            <person name="Henrissat B."/>
            <person name="Quentin Y."/>
            <person name="Noirot P."/>
            <person name="Filloux A."/>
            <person name="Mejean V."/>
            <person name="DuBow M."/>
            <person name="Barras F."/>
            <person name="Heulin T."/>
        </authorList>
    </citation>
    <scope>NUCLEOTIDE SEQUENCE [LARGE SCALE GENOMIC DNA]</scope>
    <source>
        <strain evidence="9">ATCC BAA-407 / DSM 14655 / LMG 21543 / TTB310</strain>
    </source>
</reference>
<dbReference type="STRING" id="365046.Rta_31140"/>
<keyword evidence="9" id="KW-1185">Reference proteome</keyword>
<organism evidence="8 9">
    <name type="scientific">Ramlibacter tataouinensis (strain ATCC BAA-407 / DSM 14655 / LMG 21543 / TTB310)</name>
    <dbReference type="NCBI Taxonomy" id="365046"/>
    <lineage>
        <taxon>Bacteria</taxon>
        <taxon>Pseudomonadati</taxon>
        <taxon>Pseudomonadota</taxon>
        <taxon>Betaproteobacteria</taxon>
        <taxon>Burkholderiales</taxon>
        <taxon>Comamonadaceae</taxon>
        <taxon>Ramlibacter</taxon>
    </lineage>
</organism>
<dbReference type="InterPro" id="IPR011067">
    <property type="entry name" value="Plasmid_toxin/cell-grow_inhib"/>
</dbReference>
<evidence type="ECO:0000313" key="8">
    <source>
        <dbReference type="EMBL" id="AEG94224.1"/>
    </source>
</evidence>
<dbReference type="GO" id="GO:0008657">
    <property type="term" value="F:DNA topoisomerase type II (double strand cut, ATP-hydrolyzing) inhibitor activity"/>
    <property type="evidence" value="ECO:0007669"/>
    <property type="project" value="InterPro"/>
</dbReference>
<dbReference type="AlphaFoldDB" id="F5XWT0"/>
<evidence type="ECO:0000256" key="6">
    <source>
        <dbReference type="ARBA" id="ARBA00029628"/>
    </source>
</evidence>
<evidence type="ECO:0000256" key="7">
    <source>
        <dbReference type="ARBA" id="ARBA00033135"/>
    </source>
</evidence>
<evidence type="ECO:0000256" key="1">
    <source>
        <dbReference type="ARBA" id="ARBA00005230"/>
    </source>
</evidence>
<dbReference type="KEGG" id="rta:Rta_31140"/>
<evidence type="ECO:0000256" key="3">
    <source>
        <dbReference type="ARBA" id="ARBA00022491"/>
    </source>
</evidence>
<reference evidence="8 9" key="2">
    <citation type="journal article" date="2011" name="PLoS ONE">
        <title>The Cyst-Dividing Bacterium Ramlibacter tataouinensis TTB310 Genome Reveals a Well-Stocked Toolbox for Adaptation to a Desert Environment.</title>
        <authorList>
            <person name="De Luca G."/>
            <person name="Barakat M."/>
            <person name="Ortet P."/>
            <person name="Fochesato S."/>
            <person name="Jourlin-Castelli C."/>
            <person name="Ansaldi M."/>
            <person name="Py B."/>
            <person name="Fichant G."/>
            <person name="Coutinho P.M."/>
            <person name="Voulhoux R."/>
            <person name="Bastien O."/>
            <person name="Marechal E."/>
            <person name="Henrissat B."/>
            <person name="Quentin Y."/>
            <person name="Noirot P."/>
            <person name="Filloux A."/>
            <person name="Mejean V."/>
            <person name="Dubow M.S."/>
            <person name="Barras F."/>
            <person name="Barbe V."/>
            <person name="Weissenbach J."/>
            <person name="Mihalcescu I."/>
            <person name="Vermeglio A."/>
            <person name="Achouak W."/>
            <person name="Heulin T."/>
        </authorList>
    </citation>
    <scope>NUCLEOTIDE SEQUENCE [LARGE SCALE GENOMIC DNA]</scope>
    <source>
        <strain evidence="9">ATCC BAA-407 / DSM 14655 / LMG 21543 / TTB310</strain>
    </source>
</reference>
<dbReference type="Gene3D" id="2.30.30.110">
    <property type="match status" value="1"/>
</dbReference>